<protein>
    <submittedName>
        <fullName evidence="2">Uncharacterized protein</fullName>
    </submittedName>
</protein>
<proteinExistence type="predicted"/>
<feature type="signal peptide" evidence="1">
    <location>
        <begin position="1"/>
        <end position="26"/>
    </location>
</feature>
<gene>
    <name evidence="2" type="ORF">DFR75_103433</name>
</gene>
<name>A0A4R6PLC1_NOCIG</name>
<feature type="chain" id="PRO_5039443122" evidence="1">
    <location>
        <begin position="27"/>
        <end position="111"/>
    </location>
</feature>
<dbReference type="RefSeq" id="WP_067486887.1">
    <property type="nucleotide sequence ID" value="NZ_SNXK01000003.1"/>
</dbReference>
<sequence>MRTTLRLTAAAIVATGVLTATATAAAQPAPIATESETGSSAADAGSAAAQSAVYLAQNGDLIGLIVLLGITPFQMLTSGICDVATMSSLYSPCSPGRAHYTVANSDPLPHS</sequence>
<organism evidence="2 3">
    <name type="scientific">Nocardia ignorata</name>
    <dbReference type="NCBI Taxonomy" id="145285"/>
    <lineage>
        <taxon>Bacteria</taxon>
        <taxon>Bacillati</taxon>
        <taxon>Actinomycetota</taxon>
        <taxon>Actinomycetes</taxon>
        <taxon>Mycobacteriales</taxon>
        <taxon>Nocardiaceae</taxon>
        <taxon>Nocardia</taxon>
    </lineage>
</organism>
<keyword evidence="1" id="KW-0732">Signal</keyword>
<evidence type="ECO:0000313" key="2">
    <source>
        <dbReference type="EMBL" id="TDP38775.1"/>
    </source>
</evidence>
<dbReference type="AlphaFoldDB" id="A0A4R6PLC1"/>
<accession>A0A4R6PLC1</accession>
<keyword evidence="3" id="KW-1185">Reference proteome</keyword>
<dbReference type="EMBL" id="SNXK01000003">
    <property type="protein sequence ID" value="TDP38775.1"/>
    <property type="molecule type" value="Genomic_DNA"/>
</dbReference>
<reference evidence="2 3" key="1">
    <citation type="submission" date="2019-03" db="EMBL/GenBank/DDBJ databases">
        <title>Genomic Encyclopedia of Type Strains, Phase IV (KMG-IV): sequencing the most valuable type-strain genomes for metagenomic binning, comparative biology and taxonomic classification.</title>
        <authorList>
            <person name="Goeker M."/>
        </authorList>
    </citation>
    <scope>NUCLEOTIDE SEQUENCE [LARGE SCALE GENOMIC DNA]</scope>
    <source>
        <strain evidence="2 3">DSM 44496</strain>
    </source>
</reference>
<evidence type="ECO:0000313" key="3">
    <source>
        <dbReference type="Proteomes" id="UP000295087"/>
    </source>
</evidence>
<evidence type="ECO:0000256" key="1">
    <source>
        <dbReference type="SAM" id="SignalP"/>
    </source>
</evidence>
<dbReference type="Proteomes" id="UP000295087">
    <property type="component" value="Unassembled WGS sequence"/>
</dbReference>
<comment type="caution">
    <text evidence="2">The sequence shown here is derived from an EMBL/GenBank/DDBJ whole genome shotgun (WGS) entry which is preliminary data.</text>
</comment>